<name>A0A343VRC7_9MYCO</name>
<gene>
    <name evidence="1" type="ORF">B5P44_p00156</name>
</gene>
<dbReference type="EMBL" id="MF600313">
    <property type="protein sequence ID" value="AVN58451.1"/>
    <property type="molecule type" value="Genomic_DNA"/>
</dbReference>
<evidence type="ECO:0008006" key="2">
    <source>
        <dbReference type="Google" id="ProtNLM"/>
    </source>
</evidence>
<dbReference type="RefSeq" id="WP_155921905.1">
    <property type="nucleotide sequence ID" value="NZ_MF600313.1"/>
</dbReference>
<sequence>MTTTEVSLTPLLAQVNAATQLLATSDDVPAEVGELIDSLDSQLGAPRPIDADPYLTTTLWSAAFRAEKALRHDNAGDARRDVRLALEQVRQALRDIVDRRPYGDDIPIGDVLGATLTILDAPQGAVAELFGVSVRQLQRWLAPGGAQPSGLDAARVRIVAQIANQLRHTFTGPGVLAWFARVHPTLGRAPIEMLGDPPEYPKVLAAATAARAMTS</sequence>
<keyword evidence="1" id="KW-0614">Plasmid</keyword>
<protein>
    <recommendedName>
        <fullName evidence="2">Antitoxin Xre/MbcA/ParS-like toxin-binding domain-containing protein</fullName>
    </recommendedName>
</protein>
<evidence type="ECO:0000313" key="1">
    <source>
        <dbReference type="EMBL" id="AVN58451.1"/>
    </source>
</evidence>
<accession>A0A343VRC7</accession>
<reference evidence="1" key="1">
    <citation type="journal article" date="2018" name="Front. Microbiol.">
        <title>Beyond the Limits: tRNA Array Units in Mycobacterium Genomes.</title>
        <authorList>
            <person name="Morgado S.M."/>
            <person name="Vicente A.C."/>
        </authorList>
    </citation>
    <scope>NUCLEOTIDE SEQUENCE</scope>
    <source>
        <strain evidence="1">CBMA 213</strain>
        <plasmid evidence="1">pCBMA213_1</plasmid>
    </source>
</reference>
<organism evidence="1">
    <name type="scientific">Mycolicibacterium sp. CBMA 213</name>
    <dbReference type="NCBI Taxonomy" id="1968788"/>
    <lineage>
        <taxon>Bacteria</taxon>
        <taxon>Bacillati</taxon>
        <taxon>Actinomycetota</taxon>
        <taxon>Actinomycetes</taxon>
        <taxon>Mycobacteriales</taxon>
        <taxon>Mycobacteriaceae</taxon>
        <taxon>Mycolicibacterium</taxon>
    </lineage>
</organism>
<dbReference type="AlphaFoldDB" id="A0A343VRC7"/>
<proteinExistence type="predicted"/>
<geneLocation type="plasmid" evidence="1">
    <name>pCBMA213_1</name>
</geneLocation>